<dbReference type="InterPro" id="IPR013702">
    <property type="entry name" value="FIST_domain_N"/>
</dbReference>
<name>A0ABS1GIQ4_9AQUI</name>
<dbReference type="SMART" id="SM01204">
    <property type="entry name" value="FIST_C"/>
    <property type="match status" value="1"/>
</dbReference>
<reference evidence="3 4" key="1">
    <citation type="journal article" date="2021" name="Syst. Appl. Microbiol.">
        <title>Persephonella atlantica sp. nov.: How to adapt to physico-chemical gradients in high temperature hydrothermal habitats.</title>
        <authorList>
            <person name="Francois D.X."/>
            <person name="Godfroy A."/>
            <person name="Mathien C."/>
            <person name="Aube J."/>
            <person name="Cathalot C."/>
            <person name="Lesongeur F."/>
            <person name="L'Haridon S."/>
            <person name="Philippon X."/>
            <person name="Roussel E.G."/>
        </authorList>
    </citation>
    <scope>NUCLEOTIDE SEQUENCE [LARGE SCALE GENOMIC DNA]</scope>
    <source>
        <strain evidence="3 4">MO1340</strain>
    </source>
</reference>
<evidence type="ECO:0000259" key="1">
    <source>
        <dbReference type="SMART" id="SM00897"/>
    </source>
</evidence>
<accession>A0ABS1GIQ4</accession>
<dbReference type="Pfam" id="PF10442">
    <property type="entry name" value="FIST_C"/>
    <property type="match status" value="1"/>
</dbReference>
<dbReference type="RefSeq" id="WP_200674198.1">
    <property type="nucleotide sequence ID" value="NZ_JAACYA010000002.1"/>
</dbReference>
<feature type="domain" description="FIST" evidence="1">
    <location>
        <begin position="26"/>
        <end position="216"/>
    </location>
</feature>
<feature type="domain" description="FIST C-domain" evidence="2">
    <location>
        <begin position="220"/>
        <end position="367"/>
    </location>
</feature>
<dbReference type="EMBL" id="JAACYA010000002">
    <property type="protein sequence ID" value="MBK3332785.1"/>
    <property type="molecule type" value="Genomic_DNA"/>
</dbReference>
<evidence type="ECO:0008006" key="5">
    <source>
        <dbReference type="Google" id="ProtNLM"/>
    </source>
</evidence>
<organism evidence="3 4">
    <name type="scientific">Persephonella atlantica</name>
    <dbReference type="NCBI Taxonomy" id="2699429"/>
    <lineage>
        <taxon>Bacteria</taxon>
        <taxon>Pseudomonadati</taxon>
        <taxon>Aquificota</taxon>
        <taxon>Aquificia</taxon>
        <taxon>Aquificales</taxon>
        <taxon>Hydrogenothermaceae</taxon>
        <taxon>Persephonella</taxon>
    </lineage>
</organism>
<sequence>MNIANFQFEQFEPFFDKLKEVQSNLEPDLILFFAPYTFFESKEFHVLHSAVRKTKCVAVSSVGTIKGSSLVYNSYGGIAVKFTKNGNVLINTKENISKTIKKSAIFLTNKVLKEKKGTNLIFSTSSNLAVHRILNISFKNIKNNLRIYGGVASSNAPDFRTYISVDGKIIKDGFVIIKLQNVESFNTVSLGFIPVGTTYTVTKSKDDTIYFLDEFPVYYFLSNILRNTGISPEDLDPVRTSEVLWEFPFLFIDEDGYISHLLVPREFDTENQGLAFYGEVPQGSRIKLSTGDSEDILRDVRIKAGEFKEIIKHSDKKPELILNITCTARNYLLAADGFHDMEQKQYYEMLKEFPHSGFLTFGEIGPDKMGKPGKFFNETSILVGLVER</sequence>
<keyword evidence="4" id="KW-1185">Reference proteome</keyword>
<dbReference type="SMART" id="SM00897">
    <property type="entry name" value="FIST"/>
    <property type="match status" value="1"/>
</dbReference>
<dbReference type="Pfam" id="PF08495">
    <property type="entry name" value="FIST"/>
    <property type="match status" value="1"/>
</dbReference>
<dbReference type="PANTHER" id="PTHR40252">
    <property type="entry name" value="BLR0328 PROTEIN"/>
    <property type="match status" value="1"/>
</dbReference>
<evidence type="ECO:0000259" key="2">
    <source>
        <dbReference type="SMART" id="SM01204"/>
    </source>
</evidence>
<dbReference type="Proteomes" id="UP000772812">
    <property type="component" value="Unassembled WGS sequence"/>
</dbReference>
<protein>
    <recommendedName>
        <fullName evidence="5">FIST C-domain domain-containing protein</fullName>
    </recommendedName>
</protein>
<proteinExistence type="predicted"/>
<dbReference type="InterPro" id="IPR019494">
    <property type="entry name" value="FIST_C"/>
</dbReference>
<comment type="caution">
    <text evidence="3">The sequence shown here is derived from an EMBL/GenBank/DDBJ whole genome shotgun (WGS) entry which is preliminary data.</text>
</comment>
<dbReference type="PANTHER" id="PTHR40252:SF2">
    <property type="entry name" value="BLR0328 PROTEIN"/>
    <property type="match status" value="1"/>
</dbReference>
<gene>
    <name evidence="3" type="ORF">GWK41_06860</name>
</gene>
<evidence type="ECO:0000313" key="4">
    <source>
        <dbReference type="Proteomes" id="UP000772812"/>
    </source>
</evidence>
<evidence type="ECO:0000313" key="3">
    <source>
        <dbReference type="EMBL" id="MBK3332785.1"/>
    </source>
</evidence>